<keyword evidence="10" id="KW-1185">Reference proteome</keyword>
<evidence type="ECO:0000256" key="4">
    <source>
        <dbReference type="ARBA" id="ARBA00023027"/>
    </source>
</evidence>
<protein>
    <submittedName>
        <fullName evidence="9">3-dehydroquinate synthase</fullName>
    </submittedName>
</protein>
<reference evidence="9" key="1">
    <citation type="submission" date="2021-01" db="EMBL/GenBank/DDBJ databases">
        <title>Whole genome shotgun sequence of Rhizocola hellebori NBRC 109834.</title>
        <authorList>
            <person name="Komaki H."/>
            <person name="Tamura T."/>
        </authorList>
    </citation>
    <scope>NUCLEOTIDE SEQUENCE</scope>
    <source>
        <strain evidence="9">NBRC 109834</strain>
    </source>
</reference>
<dbReference type="Gene3D" id="3.40.50.1970">
    <property type="match status" value="1"/>
</dbReference>
<comment type="cofactor">
    <cofactor evidence="2">
        <name>Co(2+)</name>
        <dbReference type="ChEBI" id="CHEBI:48828"/>
    </cofactor>
</comment>
<dbReference type="Pfam" id="PF24621">
    <property type="entry name" value="DHQS_C"/>
    <property type="match status" value="1"/>
</dbReference>
<dbReference type="InterPro" id="IPR030960">
    <property type="entry name" value="DHQS/DOIS_N"/>
</dbReference>
<evidence type="ECO:0000259" key="7">
    <source>
        <dbReference type="Pfam" id="PF01761"/>
    </source>
</evidence>
<keyword evidence="6" id="KW-0170">Cobalt</keyword>
<comment type="caution">
    <text evidence="9">The sequence shown here is derived from an EMBL/GenBank/DDBJ whole genome shotgun (WGS) entry which is preliminary data.</text>
</comment>
<dbReference type="PIRSF" id="PIRSF001455">
    <property type="entry name" value="DHQ_synth"/>
    <property type="match status" value="1"/>
</dbReference>
<evidence type="ECO:0000256" key="1">
    <source>
        <dbReference type="ARBA" id="ARBA00001911"/>
    </source>
</evidence>
<dbReference type="GO" id="GO:0003856">
    <property type="term" value="F:3-dehydroquinate synthase activity"/>
    <property type="evidence" value="ECO:0007669"/>
    <property type="project" value="TreeGrafter"/>
</dbReference>
<feature type="domain" description="3-dehydroquinate synthase C-terminal" evidence="8">
    <location>
        <begin position="181"/>
        <end position="325"/>
    </location>
</feature>
<proteinExistence type="predicted"/>
<evidence type="ECO:0000313" key="9">
    <source>
        <dbReference type="EMBL" id="GIH07812.1"/>
    </source>
</evidence>
<keyword evidence="5" id="KW-0456">Lyase</keyword>
<dbReference type="GO" id="GO:0009073">
    <property type="term" value="P:aromatic amino acid family biosynthetic process"/>
    <property type="evidence" value="ECO:0007669"/>
    <property type="project" value="InterPro"/>
</dbReference>
<feature type="domain" description="3-dehydroquinate synthase N-terminal" evidence="7">
    <location>
        <begin position="67"/>
        <end position="178"/>
    </location>
</feature>
<dbReference type="SUPFAM" id="SSF56796">
    <property type="entry name" value="Dehydroquinate synthase-like"/>
    <property type="match status" value="1"/>
</dbReference>
<accession>A0A8J3VIW1</accession>
<dbReference type="PANTHER" id="PTHR43622:SF1">
    <property type="entry name" value="3-DEHYDROQUINATE SYNTHASE"/>
    <property type="match status" value="1"/>
</dbReference>
<dbReference type="EMBL" id="BONY01000040">
    <property type="protein sequence ID" value="GIH07812.1"/>
    <property type="molecule type" value="Genomic_DNA"/>
</dbReference>
<keyword evidence="4" id="KW-0520">NAD</keyword>
<gene>
    <name evidence="9" type="primary">aroB_2</name>
    <name evidence="9" type="ORF">Rhe02_58790</name>
</gene>
<sequence>MLERHVPLDGRDVRYLYGADCGPDLVRALAEVAGTADSLIFVVDRNVAAHAEPITRALADTVALATFEIDAGERQKTLTLVEDIVEHAITLGATKNSAVVGMGGGMVGNAAGLAAALLYRGVRLIHLPTTPVAAFDSVLSVKQAVNLRGGKNLCGTYHAPSLIACDLRWLTSVPHGELLTGLAEMAKNVLAVLPQREEALGRALRELPDQPIQALLELLDIGRIAKTPYLDSDPRERHEALIFEYGHTMGHAVEFVSAGTMNHGEAVAWGMLVAAEVSHALGHLSVDDLDRHYRVVSWLQLPPVAAGPGRFDRQLLRDTLATDNKRGYLRCRRDEVPMVLLSSVGKAIVDSSGRPLVPVPLELVMTAFETVAGPSGRGLAPLERVGSA</sequence>
<dbReference type="PANTHER" id="PTHR43622">
    <property type="entry name" value="3-DEHYDROQUINATE SYNTHASE"/>
    <property type="match status" value="1"/>
</dbReference>
<keyword evidence="3" id="KW-0479">Metal-binding</keyword>
<dbReference type="Proteomes" id="UP000612899">
    <property type="component" value="Unassembled WGS sequence"/>
</dbReference>
<dbReference type="InterPro" id="IPR050071">
    <property type="entry name" value="Dehydroquinate_synthase"/>
</dbReference>
<dbReference type="GO" id="GO:0046872">
    <property type="term" value="F:metal ion binding"/>
    <property type="evidence" value="ECO:0007669"/>
    <property type="project" value="UniProtKB-KW"/>
</dbReference>
<evidence type="ECO:0000259" key="8">
    <source>
        <dbReference type="Pfam" id="PF24621"/>
    </source>
</evidence>
<name>A0A8J3VIW1_9ACTN</name>
<evidence type="ECO:0000256" key="3">
    <source>
        <dbReference type="ARBA" id="ARBA00022723"/>
    </source>
</evidence>
<evidence type="ECO:0000256" key="5">
    <source>
        <dbReference type="ARBA" id="ARBA00023239"/>
    </source>
</evidence>
<comment type="cofactor">
    <cofactor evidence="1">
        <name>NAD(+)</name>
        <dbReference type="ChEBI" id="CHEBI:57540"/>
    </cofactor>
</comment>
<dbReference type="AlphaFoldDB" id="A0A8J3VIW1"/>
<dbReference type="Gene3D" id="1.20.1090.10">
    <property type="entry name" value="Dehydroquinate synthase-like - alpha domain"/>
    <property type="match status" value="1"/>
</dbReference>
<evidence type="ECO:0000256" key="6">
    <source>
        <dbReference type="ARBA" id="ARBA00023285"/>
    </source>
</evidence>
<dbReference type="Pfam" id="PF01761">
    <property type="entry name" value="DHQ_synthase"/>
    <property type="match status" value="1"/>
</dbReference>
<dbReference type="InterPro" id="IPR056179">
    <property type="entry name" value="DHQS_C"/>
</dbReference>
<evidence type="ECO:0000313" key="10">
    <source>
        <dbReference type="Proteomes" id="UP000612899"/>
    </source>
</evidence>
<organism evidence="9 10">
    <name type="scientific">Rhizocola hellebori</name>
    <dbReference type="NCBI Taxonomy" id="1392758"/>
    <lineage>
        <taxon>Bacteria</taxon>
        <taxon>Bacillati</taxon>
        <taxon>Actinomycetota</taxon>
        <taxon>Actinomycetes</taxon>
        <taxon>Micromonosporales</taxon>
        <taxon>Micromonosporaceae</taxon>
        <taxon>Rhizocola</taxon>
    </lineage>
</organism>
<evidence type="ECO:0000256" key="2">
    <source>
        <dbReference type="ARBA" id="ARBA00001941"/>
    </source>
</evidence>
<dbReference type="InterPro" id="IPR030963">
    <property type="entry name" value="DHQ_synth_fam"/>
</dbReference>
<dbReference type="RefSeq" id="WP_203911584.1">
    <property type="nucleotide sequence ID" value="NZ_BONY01000040.1"/>
</dbReference>